<reference evidence="4 5" key="1">
    <citation type="submission" date="2018-05" db="EMBL/GenBank/DDBJ databases">
        <title>Genomic Encyclopedia of Type Strains, Phase IV (KMG-IV): sequencing the most valuable type-strain genomes for metagenomic binning, comparative biology and taxonomic classification.</title>
        <authorList>
            <person name="Goeker M."/>
        </authorList>
    </citation>
    <scope>NUCLEOTIDE SEQUENCE [LARGE SCALE GENOMIC DNA]</scope>
    <source>
        <strain evidence="4 5">DSM 19792</strain>
    </source>
</reference>
<dbReference type="RefSeq" id="WP_110253837.1">
    <property type="nucleotide sequence ID" value="NZ_QJKB01000001.1"/>
</dbReference>
<evidence type="ECO:0000259" key="3">
    <source>
        <dbReference type="Pfam" id="PF26109"/>
    </source>
</evidence>
<evidence type="ECO:0000313" key="4">
    <source>
        <dbReference type="EMBL" id="PXX47466.1"/>
    </source>
</evidence>
<sequence length="299" mass="34170">MHTNLLTELPAAQRERLAFIEFRLWFLGKVTRKDVMERFDIASAAGTRDLVLYRELAPGNTCYEGKMYHYRDSFQPLFQHKADRVLSALCAGFGDGERSMGEALLQHDIPARLNQPKLADLATITRAIQGQYPLTLTYHSMKTGPSQREIVPLALVDSGLRWHVRAYDRSKREFRDLVLTRVEHMIEIKSGSKNLLVQEYEQLAADEQWQNMIDIELHPHPSHPYPESIMRDYGMNKGKLEVRLRAAAVGYVLRQWQVDCSANGHLDGRNFRLKLANLSVLDKVKNAVLAPGYKKLAAN</sequence>
<dbReference type="InterPro" id="IPR026881">
    <property type="entry name" value="WYL_dom"/>
</dbReference>
<feature type="domain" description="WYL" evidence="1">
    <location>
        <begin position="121"/>
        <end position="184"/>
    </location>
</feature>
<evidence type="ECO:0000259" key="2">
    <source>
        <dbReference type="Pfam" id="PF26107"/>
    </source>
</evidence>
<organism evidence="4 5">
    <name type="scientific">Undibacterium pigrum</name>
    <dbReference type="NCBI Taxonomy" id="401470"/>
    <lineage>
        <taxon>Bacteria</taxon>
        <taxon>Pseudomonadati</taxon>
        <taxon>Pseudomonadota</taxon>
        <taxon>Betaproteobacteria</taxon>
        <taxon>Burkholderiales</taxon>
        <taxon>Oxalobacteraceae</taxon>
        <taxon>Undibacterium</taxon>
    </lineage>
</organism>
<gene>
    <name evidence="4" type="ORF">DFR42_1011045</name>
</gene>
<accession>A0A318JFX5</accession>
<dbReference type="PANTHER" id="PTHR34580">
    <property type="match status" value="1"/>
</dbReference>
<dbReference type="InterPro" id="IPR051534">
    <property type="entry name" value="CBASS_pafABC_assoc_protein"/>
</dbReference>
<feature type="domain" description="DNA-binding transcriptional repressor CapW C-terminal dimerisation" evidence="2">
    <location>
        <begin position="212"/>
        <end position="279"/>
    </location>
</feature>
<evidence type="ECO:0000313" key="5">
    <source>
        <dbReference type="Proteomes" id="UP000247792"/>
    </source>
</evidence>
<dbReference type="InterPro" id="IPR059019">
    <property type="entry name" value="WHD_CapW"/>
</dbReference>
<dbReference type="EMBL" id="QJKB01000001">
    <property type="protein sequence ID" value="PXX47466.1"/>
    <property type="molecule type" value="Genomic_DNA"/>
</dbReference>
<dbReference type="Pfam" id="PF26107">
    <property type="entry name" value="BrxR_CTD"/>
    <property type="match status" value="1"/>
</dbReference>
<name>A0A318JFX5_9BURK</name>
<dbReference type="InterPro" id="IPR016634">
    <property type="entry name" value="CapW-like"/>
</dbReference>
<dbReference type="Pfam" id="PF13280">
    <property type="entry name" value="WYL"/>
    <property type="match status" value="1"/>
</dbReference>
<dbReference type="Proteomes" id="UP000247792">
    <property type="component" value="Unassembled WGS sequence"/>
</dbReference>
<dbReference type="PANTHER" id="PTHR34580:SF3">
    <property type="entry name" value="PROTEIN PAFB"/>
    <property type="match status" value="1"/>
</dbReference>
<dbReference type="InterPro" id="IPR059020">
    <property type="entry name" value="CapW_CTD"/>
</dbReference>
<dbReference type="Pfam" id="PF26109">
    <property type="entry name" value="WHD_BrxR"/>
    <property type="match status" value="1"/>
</dbReference>
<dbReference type="PROSITE" id="PS52050">
    <property type="entry name" value="WYL"/>
    <property type="match status" value="1"/>
</dbReference>
<dbReference type="AlphaFoldDB" id="A0A318JFX5"/>
<dbReference type="OrthoDB" id="6400324at2"/>
<evidence type="ECO:0000259" key="1">
    <source>
        <dbReference type="Pfam" id="PF13280"/>
    </source>
</evidence>
<proteinExistence type="predicted"/>
<keyword evidence="5" id="KW-1185">Reference proteome</keyword>
<feature type="domain" description="DNA-binding transcriptional repressor CapW winged helix-turn-helix" evidence="3">
    <location>
        <begin position="13"/>
        <end position="87"/>
    </location>
</feature>
<protein>
    <submittedName>
        <fullName evidence="4">WYL domain-containing protein</fullName>
    </submittedName>
</protein>
<comment type="caution">
    <text evidence="4">The sequence shown here is derived from an EMBL/GenBank/DDBJ whole genome shotgun (WGS) entry which is preliminary data.</text>
</comment>
<dbReference type="PIRSF" id="PIRSF015558">
    <property type="entry name" value="Txn_reg_DeoR_prd"/>
    <property type="match status" value="1"/>
</dbReference>